<dbReference type="InterPro" id="IPR050698">
    <property type="entry name" value="MBL"/>
</dbReference>
<evidence type="ECO:0000259" key="1">
    <source>
        <dbReference type="SMART" id="SM00849"/>
    </source>
</evidence>
<proteinExistence type="predicted"/>
<sequence>MTFSVPTQGKAFANISFLPYGVGHRDGGVCLGLHLGPYRILLDCGLEDLTPLLTADPGTVDLVFCSHAHGDHALGLWQFHQRFPHIPVLASEVTQRLLPLNWPDEVVPPFCRVLPWRSPQEVLPGLTVELLPAGHLPGAALILLEYHNGDRLYRVIYTGDYCLSHLQLVDGLALTTLRGLKPDVLILEGQYGNRRLPHRRQQEKQFIQAIETVLAKGRNILLPVPPLGLAQEILKLLRTHHQFTGRQVNLWAGESVARGCDAYQEIIDYLPDNVRNFAQHQPLFWDDKVYPHLRPLNDAQGDFDLSTPSIVVTSTWPAFWPSPAALPGSWTVFVPQLVTLPSCLVDFAWEDLEGFPQYELEDYLLADHSDGRNTTQLIHNLRPQHLVFVHGQPSDIEDLTSLEELQSRYQLHSPAAGNAVALPIGDRFVQPTPPPPQIYEGEIHELEPSKQIHHLGEVVIHLDGQILENSRWGKFGETGIVQARWQGEELVLRGISQRELIKQNQTRKRPVDFDCCANCRHFQHHHCRNPASPLMGLEVRADGHCPVFESATNT</sequence>
<evidence type="ECO:0000313" key="2">
    <source>
        <dbReference type="EMBL" id="MBE9252360.1"/>
    </source>
</evidence>
<reference evidence="2 3" key="1">
    <citation type="submission" date="2020-10" db="EMBL/GenBank/DDBJ databases">
        <authorList>
            <person name="Castelo-Branco R."/>
            <person name="Eusebio N."/>
            <person name="Adriana R."/>
            <person name="Vieira A."/>
            <person name="Brugerolle De Fraissinette N."/>
            <person name="Rezende De Castro R."/>
            <person name="Schneider M.P."/>
            <person name="Vasconcelos V."/>
            <person name="Leao P.N."/>
        </authorList>
    </citation>
    <scope>NUCLEOTIDE SEQUENCE [LARGE SCALE GENOMIC DNA]</scope>
    <source>
        <strain evidence="2 3">LEGE 00031</strain>
    </source>
</reference>
<protein>
    <submittedName>
        <fullName evidence="2">MBL fold metallo-hydrolase</fullName>
    </submittedName>
</protein>
<organism evidence="2 3">
    <name type="scientific">Synechocystis salina LEGE 00031</name>
    <dbReference type="NCBI Taxonomy" id="1828736"/>
    <lineage>
        <taxon>Bacteria</taxon>
        <taxon>Bacillati</taxon>
        <taxon>Cyanobacteriota</taxon>
        <taxon>Cyanophyceae</taxon>
        <taxon>Synechococcales</taxon>
        <taxon>Merismopediaceae</taxon>
        <taxon>Synechocystis</taxon>
    </lineage>
</organism>
<dbReference type="PANTHER" id="PTHR11203">
    <property type="entry name" value="CLEAVAGE AND POLYADENYLATION SPECIFICITY FACTOR FAMILY MEMBER"/>
    <property type="match status" value="1"/>
</dbReference>
<dbReference type="Proteomes" id="UP000658720">
    <property type="component" value="Unassembled WGS sequence"/>
</dbReference>
<evidence type="ECO:0000313" key="3">
    <source>
        <dbReference type="Proteomes" id="UP000658720"/>
    </source>
</evidence>
<dbReference type="RefSeq" id="WP_194018527.1">
    <property type="nucleotide sequence ID" value="NZ_JADEVV010000001.1"/>
</dbReference>
<dbReference type="InterPro" id="IPR036866">
    <property type="entry name" value="RibonucZ/Hydroxyglut_hydro"/>
</dbReference>
<dbReference type="Gene3D" id="3.60.15.10">
    <property type="entry name" value="Ribonuclease Z/Hydroxyacylglutathione hydrolase-like"/>
    <property type="match status" value="1"/>
</dbReference>
<dbReference type="InterPro" id="IPR001279">
    <property type="entry name" value="Metallo-B-lactamas"/>
</dbReference>
<name>A0ABR9VM01_9SYNC</name>
<keyword evidence="3" id="KW-1185">Reference proteome</keyword>
<dbReference type="EMBL" id="JADEVV010000001">
    <property type="protein sequence ID" value="MBE9252360.1"/>
    <property type="molecule type" value="Genomic_DNA"/>
</dbReference>
<dbReference type="PANTHER" id="PTHR11203:SF37">
    <property type="entry name" value="INTEGRATOR COMPLEX SUBUNIT 11"/>
    <property type="match status" value="1"/>
</dbReference>
<gene>
    <name evidence="2" type="ORF">IQ217_00515</name>
</gene>
<dbReference type="SUPFAM" id="SSF56281">
    <property type="entry name" value="Metallo-hydrolase/oxidoreductase"/>
    <property type="match status" value="1"/>
</dbReference>
<feature type="domain" description="Metallo-beta-lactamase" evidence="1">
    <location>
        <begin position="27"/>
        <end position="190"/>
    </location>
</feature>
<accession>A0ABR9VM01</accession>
<dbReference type="SMART" id="SM00849">
    <property type="entry name" value="Lactamase_B"/>
    <property type="match status" value="1"/>
</dbReference>
<comment type="caution">
    <text evidence="2">The sequence shown here is derived from an EMBL/GenBank/DDBJ whole genome shotgun (WGS) entry which is preliminary data.</text>
</comment>
<dbReference type="Pfam" id="PF00753">
    <property type="entry name" value="Lactamase_B"/>
    <property type="match status" value="1"/>
</dbReference>